<comment type="caution">
    <text evidence="3">The sequence shown here is derived from an EMBL/GenBank/DDBJ whole genome shotgun (WGS) entry which is preliminary data.</text>
</comment>
<protein>
    <submittedName>
        <fullName evidence="3">SPOR domain-containing protein</fullName>
    </submittedName>
</protein>
<dbReference type="RefSeq" id="WP_310866802.1">
    <property type="nucleotide sequence ID" value="NZ_JAVLSF010001262.1"/>
</dbReference>
<sequence length="113" mass="12275">EAKQKAEQEKKRKDELAEKQEKLDKQAAAKAKAKPDSDEVAANKKLEEERGRAILEGDNKAWMVQVAIASNQANADAVVAKLRAKGYKVKTSQTTKGVRVMVGPEKGRSAADA</sequence>
<dbReference type="Proteomes" id="UP001268610">
    <property type="component" value="Unassembled WGS sequence"/>
</dbReference>
<feature type="non-terminal residue" evidence="3">
    <location>
        <position position="1"/>
    </location>
</feature>
<dbReference type="Pfam" id="PF05036">
    <property type="entry name" value="SPOR"/>
    <property type="match status" value="1"/>
</dbReference>
<evidence type="ECO:0000313" key="4">
    <source>
        <dbReference type="Proteomes" id="UP001268610"/>
    </source>
</evidence>
<dbReference type="InterPro" id="IPR036680">
    <property type="entry name" value="SPOR-like_sf"/>
</dbReference>
<dbReference type="PROSITE" id="PS51724">
    <property type="entry name" value="SPOR"/>
    <property type="match status" value="1"/>
</dbReference>
<dbReference type="GO" id="GO:0042834">
    <property type="term" value="F:peptidoglycan binding"/>
    <property type="evidence" value="ECO:0007669"/>
    <property type="project" value="InterPro"/>
</dbReference>
<dbReference type="Gene3D" id="3.30.70.1070">
    <property type="entry name" value="Sporulation related repeat"/>
    <property type="match status" value="1"/>
</dbReference>
<dbReference type="InterPro" id="IPR007730">
    <property type="entry name" value="SPOR-like_dom"/>
</dbReference>
<feature type="domain" description="SPOR" evidence="2">
    <location>
        <begin position="56"/>
        <end position="113"/>
    </location>
</feature>
<name>A0AAJ2LSL7_9HYPH</name>
<dbReference type="SUPFAM" id="SSF110997">
    <property type="entry name" value="Sporulation related repeat"/>
    <property type="match status" value="1"/>
</dbReference>
<feature type="region of interest" description="Disordered" evidence="1">
    <location>
        <begin position="1"/>
        <end position="44"/>
    </location>
</feature>
<organism evidence="3 4">
    <name type="scientific">Rhizobium hidalgonense</name>
    <dbReference type="NCBI Taxonomy" id="1538159"/>
    <lineage>
        <taxon>Bacteria</taxon>
        <taxon>Pseudomonadati</taxon>
        <taxon>Pseudomonadota</taxon>
        <taxon>Alphaproteobacteria</taxon>
        <taxon>Hyphomicrobiales</taxon>
        <taxon>Rhizobiaceae</taxon>
        <taxon>Rhizobium/Agrobacterium group</taxon>
        <taxon>Rhizobium</taxon>
    </lineage>
</organism>
<feature type="non-terminal residue" evidence="3">
    <location>
        <position position="113"/>
    </location>
</feature>
<gene>
    <name evidence="3" type="ORF">RJJ65_40505</name>
</gene>
<dbReference type="EMBL" id="JAVLSF010001262">
    <property type="protein sequence ID" value="MDR9778831.1"/>
    <property type="molecule type" value="Genomic_DNA"/>
</dbReference>
<accession>A0AAJ2LSL7</accession>
<dbReference type="AlphaFoldDB" id="A0AAJ2LSL7"/>
<evidence type="ECO:0000259" key="2">
    <source>
        <dbReference type="PROSITE" id="PS51724"/>
    </source>
</evidence>
<reference evidence="3" key="1">
    <citation type="submission" date="2023-04" db="EMBL/GenBank/DDBJ databases">
        <title>Genomic characterization of faba bean (Vicia faba) microsymbionts in Mexican soils.</title>
        <authorList>
            <person name="Rivera Orduna F.N."/>
            <person name="Guevara-Luna J."/>
            <person name="Yan J."/>
            <person name="Arroyo-Herrera I."/>
            <person name="Li Y."/>
            <person name="Vasquez-Murrieta M.S."/>
            <person name="Wang E.T."/>
        </authorList>
    </citation>
    <scope>NUCLEOTIDE SEQUENCE</scope>
    <source>
        <strain evidence="3">CH26</strain>
    </source>
</reference>
<evidence type="ECO:0000313" key="3">
    <source>
        <dbReference type="EMBL" id="MDR9778831.1"/>
    </source>
</evidence>
<proteinExistence type="predicted"/>
<evidence type="ECO:0000256" key="1">
    <source>
        <dbReference type="SAM" id="MobiDB-lite"/>
    </source>
</evidence>